<feature type="compositionally biased region" description="Low complexity" evidence="2">
    <location>
        <begin position="125"/>
        <end position="143"/>
    </location>
</feature>
<dbReference type="SMART" id="SM00355">
    <property type="entry name" value="ZnF_C2H2"/>
    <property type="match status" value="2"/>
</dbReference>
<evidence type="ECO:0000259" key="3">
    <source>
        <dbReference type="PROSITE" id="PS50157"/>
    </source>
</evidence>
<feature type="compositionally biased region" description="Basic residues" evidence="2">
    <location>
        <begin position="479"/>
        <end position="488"/>
    </location>
</feature>
<sequence>MHRLIPLSQFTLENHHNADSYWARASHGSQMGYSGMRTYNESENHMKDSIERGKGNRYHVSPAPSFDPRSPTSTYCGNLVQDTHRYPPGINTNIAYRAGADLSPLLLSPSPVPGSGQFYSGSYGGSTPSLLSSTSSPPTGRSSNIPLTPGSGFLPGSQLPVTPDQFDQTGGQSPMIHRTGASPELGDLKLLDDYAFQMIPTVKAQCSQGPSVLLGSTAGSENSQLTDLDPLDDTFTGLEQLHGQSSVVEPVANFHDRYNIAIEADASGVHSVPITAFDTSTLNSDRNLLSPLGQLQALPVDEGSSVHYQRQMQGVFFQRAGWGASQDPGILDTCSFEIDNRRPVLASPLPFTFREGGGQRQAGFERFHSSRNTTAESVHDVLQDISTGQREVVNPKGVSERTLAAAEANRKREARFRCDVCGNSQTSKQNLENHIMSRHMQLKRFICPVENCYAKYGHARGVNRHLDSKHPGFRQPSSKGKRGPSKHM</sequence>
<dbReference type="GO" id="GO:0008270">
    <property type="term" value="F:zinc ion binding"/>
    <property type="evidence" value="ECO:0007669"/>
    <property type="project" value="UniProtKB-KW"/>
</dbReference>
<evidence type="ECO:0000256" key="2">
    <source>
        <dbReference type="SAM" id="MobiDB-lite"/>
    </source>
</evidence>
<comment type="caution">
    <text evidence="4">The sequence shown here is derived from an EMBL/GenBank/DDBJ whole genome shotgun (WGS) entry which is preliminary data.</text>
</comment>
<dbReference type="Gene3D" id="3.30.160.60">
    <property type="entry name" value="Classic Zinc Finger"/>
    <property type="match status" value="1"/>
</dbReference>
<protein>
    <recommendedName>
        <fullName evidence="3">C2H2-type domain-containing protein</fullName>
    </recommendedName>
</protein>
<dbReference type="InterPro" id="IPR013087">
    <property type="entry name" value="Znf_C2H2_type"/>
</dbReference>
<dbReference type="EMBL" id="MU151113">
    <property type="protein sequence ID" value="KAF9450055.1"/>
    <property type="molecule type" value="Genomic_DNA"/>
</dbReference>
<feature type="domain" description="C2H2-type" evidence="3">
    <location>
        <begin position="416"/>
        <end position="444"/>
    </location>
</feature>
<evidence type="ECO:0000313" key="4">
    <source>
        <dbReference type="EMBL" id="KAF9450055.1"/>
    </source>
</evidence>
<evidence type="ECO:0000313" key="5">
    <source>
        <dbReference type="Proteomes" id="UP000807342"/>
    </source>
</evidence>
<dbReference type="PROSITE" id="PS50157">
    <property type="entry name" value="ZINC_FINGER_C2H2_2"/>
    <property type="match status" value="1"/>
</dbReference>
<keyword evidence="1" id="KW-0862">Zinc</keyword>
<proteinExistence type="predicted"/>
<name>A0A9P6C5R3_9AGAR</name>
<keyword evidence="1" id="KW-0863">Zinc-finger</keyword>
<dbReference type="Proteomes" id="UP000807342">
    <property type="component" value="Unassembled WGS sequence"/>
</dbReference>
<dbReference type="InterPro" id="IPR036236">
    <property type="entry name" value="Znf_C2H2_sf"/>
</dbReference>
<dbReference type="PROSITE" id="PS00028">
    <property type="entry name" value="ZINC_FINGER_C2H2_1"/>
    <property type="match status" value="1"/>
</dbReference>
<dbReference type="OrthoDB" id="3067870at2759"/>
<feature type="region of interest" description="Disordered" evidence="2">
    <location>
        <begin position="463"/>
        <end position="488"/>
    </location>
</feature>
<organism evidence="4 5">
    <name type="scientific">Macrolepiota fuliginosa MF-IS2</name>
    <dbReference type="NCBI Taxonomy" id="1400762"/>
    <lineage>
        <taxon>Eukaryota</taxon>
        <taxon>Fungi</taxon>
        <taxon>Dikarya</taxon>
        <taxon>Basidiomycota</taxon>
        <taxon>Agaricomycotina</taxon>
        <taxon>Agaricomycetes</taxon>
        <taxon>Agaricomycetidae</taxon>
        <taxon>Agaricales</taxon>
        <taxon>Agaricineae</taxon>
        <taxon>Agaricaceae</taxon>
        <taxon>Macrolepiota</taxon>
    </lineage>
</organism>
<evidence type="ECO:0000256" key="1">
    <source>
        <dbReference type="PROSITE-ProRule" id="PRU00042"/>
    </source>
</evidence>
<dbReference type="SUPFAM" id="SSF57667">
    <property type="entry name" value="beta-beta-alpha zinc fingers"/>
    <property type="match status" value="1"/>
</dbReference>
<gene>
    <name evidence="4" type="ORF">P691DRAFT_502006</name>
</gene>
<reference evidence="4" key="1">
    <citation type="submission" date="2020-11" db="EMBL/GenBank/DDBJ databases">
        <authorList>
            <consortium name="DOE Joint Genome Institute"/>
            <person name="Ahrendt S."/>
            <person name="Riley R."/>
            <person name="Andreopoulos W."/>
            <person name="Labutti K."/>
            <person name="Pangilinan J."/>
            <person name="Ruiz-Duenas F.J."/>
            <person name="Barrasa J.M."/>
            <person name="Sanchez-Garcia M."/>
            <person name="Camarero S."/>
            <person name="Miyauchi S."/>
            <person name="Serrano A."/>
            <person name="Linde D."/>
            <person name="Babiker R."/>
            <person name="Drula E."/>
            <person name="Ayuso-Fernandez I."/>
            <person name="Pacheco R."/>
            <person name="Padilla G."/>
            <person name="Ferreira P."/>
            <person name="Barriuso J."/>
            <person name="Kellner H."/>
            <person name="Castanera R."/>
            <person name="Alfaro M."/>
            <person name="Ramirez L."/>
            <person name="Pisabarro A.G."/>
            <person name="Kuo A."/>
            <person name="Tritt A."/>
            <person name="Lipzen A."/>
            <person name="He G."/>
            <person name="Yan M."/>
            <person name="Ng V."/>
            <person name="Cullen D."/>
            <person name="Martin F."/>
            <person name="Rosso M.-N."/>
            <person name="Henrissat B."/>
            <person name="Hibbett D."/>
            <person name="Martinez A.T."/>
            <person name="Grigoriev I.V."/>
        </authorList>
    </citation>
    <scope>NUCLEOTIDE SEQUENCE</scope>
    <source>
        <strain evidence="4">MF-IS2</strain>
    </source>
</reference>
<dbReference type="AlphaFoldDB" id="A0A9P6C5R3"/>
<feature type="region of interest" description="Disordered" evidence="2">
    <location>
        <begin position="125"/>
        <end position="174"/>
    </location>
</feature>
<accession>A0A9P6C5R3</accession>
<keyword evidence="5" id="KW-1185">Reference proteome</keyword>
<keyword evidence="1" id="KW-0479">Metal-binding</keyword>